<dbReference type="Pfam" id="PF20517">
    <property type="entry name" value="TMEM127"/>
    <property type="match status" value="1"/>
</dbReference>
<evidence type="ECO:0000256" key="1">
    <source>
        <dbReference type="SAM" id="Phobius"/>
    </source>
</evidence>
<keyword evidence="1" id="KW-0472">Membrane</keyword>
<evidence type="ECO:0000259" key="2">
    <source>
        <dbReference type="Pfam" id="PF20517"/>
    </source>
</evidence>
<sequence>MILKLKWWSKVDFSDSNFYGAFFHMLSVAMAICSLLSSDWILIEESTVNSTTSTGSSEFFFDVSRSDHCTNIENRGSKFFGQPTDVHRNTCFFASKVSTVDWIRTTSLLCSRCRDFWRPARFGGFLDDKGKTHIAFHSSERVLLDCVTPMVANLFYILIALCFVIALTSSLSSIMNLLPPPNGFLLWLKRNTIFEMSNMLLTLSVCVVALIAQCEIARVRHDCDVSLGGGVFMVCLAGVMCFFAATSTLRHSTKMSRLRRIDNQRLLCARSLRSWRDSARRSDDVLPIVDFERYLDSSSSLPGLGIIHSNSVQP</sequence>
<feature type="domain" description="Transmembrane protein 127 transmembrane region" evidence="2">
    <location>
        <begin position="146"/>
        <end position="248"/>
    </location>
</feature>
<dbReference type="InterPro" id="IPR046795">
    <property type="entry name" value="TMEM127_TM"/>
</dbReference>
<reference evidence="3 4" key="1">
    <citation type="submission" date="2023-08" db="EMBL/GenBank/DDBJ databases">
        <title>A Necator americanus chromosomal reference genome.</title>
        <authorList>
            <person name="Ilik V."/>
            <person name="Petrzelkova K.J."/>
            <person name="Pardy F."/>
            <person name="Fuh T."/>
            <person name="Niatou-Singa F.S."/>
            <person name="Gouil Q."/>
            <person name="Baker L."/>
            <person name="Ritchie M.E."/>
            <person name="Jex A.R."/>
            <person name="Gazzola D."/>
            <person name="Li H."/>
            <person name="Toshio Fujiwara R."/>
            <person name="Zhan B."/>
            <person name="Aroian R.V."/>
            <person name="Pafco B."/>
            <person name="Schwarz E.M."/>
        </authorList>
    </citation>
    <scope>NUCLEOTIDE SEQUENCE [LARGE SCALE GENOMIC DNA]</scope>
    <source>
        <strain evidence="3 4">Aroian</strain>
        <tissue evidence="3">Whole animal</tissue>
    </source>
</reference>
<dbReference type="EMBL" id="JAVFWL010000006">
    <property type="protein sequence ID" value="KAK6766940.1"/>
    <property type="molecule type" value="Genomic_DNA"/>
</dbReference>
<feature type="transmembrane region" description="Helical" evidence="1">
    <location>
        <begin position="21"/>
        <end position="43"/>
    </location>
</feature>
<proteinExistence type="predicted"/>
<keyword evidence="1" id="KW-1133">Transmembrane helix</keyword>
<accession>A0ABR1EWA0</accession>
<comment type="caution">
    <text evidence="3">The sequence shown here is derived from an EMBL/GenBank/DDBJ whole genome shotgun (WGS) entry which is preliminary data.</text>
</comment>
<gene>
    <name evidence="3" type="primary">Necator_chrX.g26462</name>
    <name evidence="3" type="ORF">RB195_026295</name>
</gene>
<evidence type="ECO:0000313" key="4">
    <source>
        <dbReference type="Proteomes" id="UP001303046"/>
    </source>
</evidence>
<feature type="transmembrane region" description="Helical" evidence="1">
    <location>
        <begin position="225"/>
        <end position="249"/>
    </location>
</feature>
<keyword evidence="1" id="KW-0812">Transmembrane</keyword>
<dbReference type="Proteomes" id="UP001303046">
    <property type="component" value="Unassembled WGS sequence"/>
</dbReference>
<keyword evidence="4" id="KW-1185">Reference proteome</keyword>
<organism evidence="3 4">
    <name type="scientific">Necator americanus</name>
    <name type="common">Human hookworm</name>
    <dbReference type="NCBI Taxonomy" id="51031"/>
    <lineage>
        <taxon>Eukaryota</taxon>
        <taxon>Metazoa</taxon>
        <taxon>Ecdysozoa</taxon>
        <taxon>Nematoda</taxon>
        <taxon>Chromadorea</taxon>
        <taxon>Rhabditida</taxon>
        <taxon>Rhabditina</taxon>
        <taxon>Rhabditomorpha</taxon>
        <taxon>Strongyloidea</taxon>
        <taxon>Ancylostomatidae</taxon>
        <taxon>Bunostominae</taxon>
        <taxon>Necator</taxon>
    </lineage>
</organism>
<name>A0ABR1EWA0_NECAM</name>
<evidence type="ECO:0000313" key="3">
    <source>
        <dbReference type="EMBL" id="KAK6766940.1"/>
    </source>
</evidence>
<protein>
    <recommendedName>
        <fullName evidence="2">Transmembrane protein 127 transmembrane region domain-containing protein</fullName>
    </recommendedName>
</protein>
<feature type="transmembrane region" description="Helical" evidence="1">
    <location>
        <begin position="154"/>
        <end position="178"/>
    </location>
</feature>
<feature type="transmembrane region" description="Helical" evidence="1">
    <location>
        <begin position="199"/>
        <end position="219"/>
    </location>
</feature>